<dbReference type="PANTHER" id="PTHR37291:SF1">
    <property type="entry name" value="TYPE IV METHYL-DIRECTED RESTRICTION ENZYME ECOKMCRB SUBUNIT"/>
    <property type="match status" value="1"/>
</dbReference>
<dbReference type="SMART" id="SM00382">
    <property type="entry name" value="AAA"/>
    <property type="match status" value="1"/>
</dbReference>
<keyword evidence="3" id="KW-1185">Reference proteome</keyword>
<dbReference type="InterPro" id="IPR052934">
    <property type="entry name" value="Methyl-DNA_Rec/Restrict_Enz"/>
</dbReference>
<dbReference type="GO" id="GO:0016887">
    <property type="term" value="F:ATP hydrolysis activity"/>
    <property type="evidence" value="ECO:0007669"/>
    <property type="project" value="InterPro"/>
</dbReference>
<dbReference type="Gene3D" id="3.40.50.300">
    <property type="entry name" value="P-loop containing nucleotide triphosphate hydrolases"/>
    <property type="match status" value="1"/>
</dbReference>
<dbReference type="InterPro" id="IPR011704">
    <property type="entry name" value="ATPase_dyneun-rel_AAA"/>
</dbReference>
<reference evidence="2 3" key="1">
    <citation type="submission" date="2020-02" db="EMBL/GenBank/DDBJ databases">
        <authorList>
            <person name="Li X.-J."/>
            <person name="Han X.-M."/>
        </authorList>
    </citation>
    <scope>NUCLEOTIDE SEQUENCE [LARGE SCALE GENOMIC DNA]</scope>
    <source>
        <strain evidence="2 3">CCTCC AB 2017055</strain>
    </source>
</reference>
<evidence type="ECO:0000313" key="3">
    <source>
        <dbReference type="Proteomes" id="UP000475214"/>
    </source>
</evidence>
<name>A0A6L9SF98_9ACTN</name>
<dbReference type="AlphaFoldDB" id="A0A6L9SF98"/>
<dbReference type="GO" id="GO:0005524">
    <property type="term" value="F:ATP binding"/>
    <property type="evidence" value="ECO:0007669"/>
    <property type="project" value="InterPro"/>
</dbReference>
<organism evidence="2 3">
    <name type="scientific">Phytoactinopolyspora halotolerans</name>
    <dbReference type="NCBI Taxonomy" id="1981512"/>
    <lineage>
        <taxon>Bacteria</taxon>
        <taxon>Bacillati</taxon>
        <taxon>Actinomycetota</taxon>
        <taxon>Actinomycetes</taxon>
        <taxon>Jiangellales</taxon>
        <taxon>Jiangellaceae</taxon>
        <taxon>Phytoactinopolyspora</taxon>
    </lineage>
</organism>
<dbReference type="EMBL" id="JAAGOA010000025">
    <property type="protein sequence ID" value="NEE03789.1"/>
    <property type="molecule type" value="Genomic_DNA"/>
</dbReference>
<dbReference type="SUPFAM" id="SSF52540">
    <property type="entry name" value="P-loop containing nucleoside triphosphate hydrolases"/>
    <property type="match status" value="1"/>
</dbReference>
<dbReference type="Proteomes" id="UP000475214">
    <property type="component" value="Unassembled WGS sequence"/>
</dbReference>
<dbReference type="PANTHER" id="PTHR37291">
    <property type="entry name" value="5-METHYLCYTOSINE-SPECIFIC RESTRICTION ENZYME B"/>
    <property type="match status" value="1"/>
</dbReference>
<sequence length="801" mass="91712">MPRSERPEHEMIYRATEQWVDAALRRDDSLFTPGEAVWTSSLLDELDQRFVQSPDESSDAFHVKLERQLSDASPKAIQLMGEVIFVHLLVASPDSYRADTKRSLITRVLGWAESPVEIPSSLDTALEQGLAATGTAFYTYRPFQLQLIIEFARAWKREEQSERERLLQDPWAFRDFLFGVPLPKGAHAQREALLHLVHPETFEYIVARNMKTRIAKAFSELVSDPSRNVDHQLLEIRGKLAEERGTQFMFWEPDLLRVWQPDTSPWGQFIHWASRLYSDASFDAMERDYKLEIADRLTRAKDALLADGEWLELFRKAFNSPNNLTSYHMHRRFLQWCAENPEPARAALRTMWEPGQTLAERVQGFFKSVPSDAVSGKGTRTTLASFLMMAVDPTEYPIFQTTPFTKAMELTDHDRPPAEADEVGLYEHALGFLDTLASEASARGLEFRDRLDAQSVMWLVVKWSIDRVPLPENERRALARYRGGELDDDDAEEESAIQQDGVAVDGPKLDKLADRLLIDAGHLERIRKLLEDKRQVIFYGPPGTGKTYVAQELAQVIAGSESRVDLVQFHPSYAYEDFVEGYRPTQLAGGNPGFRLKNGPLKRIAEAAVESPGETFILIIDEINRGNVAKVFGELYFLLEYRKRGISLQYSDEPFSLPENLWIIGTMNTADRTIALLDAALRRRFHFIPFLPDEPPIDGLLRRWLRDRKPHLEWVADMVDDANQRMGDRDLAIGPSHFLRDDLDDEWVELIWRHSIEPYVQEHFFSEPERWEEFTFGRMRAGASADPGLEVEDSGAPDSAD</sequence>
<gene>
    <name evidence="2" type="ORF">G1H10_26830</name>
</gene>
<protein>
    <submittedName>
        <fullName evidence="2">AAA domain-containing protein</fullName>
    </submittedName>
</protein>
<dbReference type="RefSeq" id="WP_163743757.1">
    <property type="nucleotide sequence ID" value="NZ_JAAGOA010000025.1"/>
</dbReference>
<dbReference type="Pfam" id="PF07728">
    <property type="entry name" value="AAA_5"/>
    <property type="match status" value="1"/>
</dbReference>
<dbReference type="InterPro" id="IPR027417">
    <property type="entry name" value="P-loop_NTPase"/>
</dbReference>
<feature type="domain" description="AAA+ ATPase" evidence="1">
    <location>
        <begin position="532"/>
        <end position="691"/>
    </location>
</feature>
<evidence type="ECO:0000259" key="1">
    <source>
        <dbReference type="SMART" id="SM00382"/>
    </source>
</evidence>
<evidence type="ECO:0000313" key="2">
    <source>
        <dbReference type="EMBL" id="NEE03789.1"/>
    </source>
</evidence>
<proteinExistence type="predicted"/>
<dbReference type="CDD" id="cd00009">
    <property type="entry name" value="AAA"/>
    <property type="match status" value="1"/>
</dbReference>
<comment type="caution">
    <text evidence="2">The sequence shown here is derived from an EMBL/GenBank/DDBJ whole genome shotgun (WGS) entry which is preliminary data.</text>
</comment>
<dbReference type="InterPro" id="IPR003593">
    <property type="entry name" value="AAA+_ATPase"/>
</dbReference>
<accession>A0A6L9SF98</accession>